<comment type="caution">
    <text evidence="3">The sequence shown here is derived from an EMBL/GenBank/DDBJ whole genome shotgun (WGS) entry which is preliminary data.</text>
</comment>
<gene>
    <name evidence="3" type="ORF">EHT25_20645</name>
</gene>
<comment type="similarity">
    <text evidence="1">Belongs to the short-chain dehydrogenases/reductases (SDR) family.</text>
</comment>
<dbReference type="GO" id="GO:0016491">
    <property type="term" value="F:oxidoreductase activity"/>
    <property type="evidence" value="ECO:0007669"/>
    <property type="project" value="UniProtKB-KW"/>
</dbReference>
<evidence type="ECO:0000256" key="2">
    <source>
        <dbReference type="ARBA" id="ARBA00023002"/>
    </source>
</evidence>
<proteinExistence type="inferred from homology"/>
<dbReference type="PANTHER" id="PTHR24321:SF8">
    <property type="entry name" value="ESTRADIOL 17-BETA-DEHYDROGENASE 8-RELATED"/>
    <property type="match status" value="1"/>
</dbReference>
<dbReference type="EMBL" id="RQJO01000009">
    <property type="protein sequence ID" value="RRB02849.1"/>
    <property type="molecule type" value="Genomic_DNA"/>
</dbReference>
<protein>
    <submittedName>
        <fullName evidence="3">SDR family oxidoreductase</fullName>
    </submittedName>
</protein>
<dbReference type="RefSeq" id="WP_124877012.1">
    <property type="nucleotide sequence ID" value="NZ_RQJO01000009.1"/>
</dbReference>
<dbReference type="Proteomes" id="UP000271925">
    <property type="component" value="Unassembled WGS sequence"/>
</dbReference>
<reference evidence="3 4" key="1">
    <citation type="submission" date="2018-11" db="EMBL/GenBank/DDBJ databases">
        <authorList>
            <person name="Zhou Z."/>
            <person name="Wang G."/>
        </authorList>
    </citation>
    <scope>NUCLEOTIDE SEQUENCE [LARGE SCALE GENOMIC DNA]</scope>
    <source>
        <strain evidence="3 4">KCTC52004</strain>
    </source>
</reference>
<dbReference type="Pfam" id="PF13561">
    <property type="entry name" value="adh_short_C2"/>
    <property type="match status" value="1"/>
</dbReference>
<dbReference type="InterPro" id="IPR036291">
    <property type="entry name" value="NAD(P)-bd_dom_sf"/>
</dbReference>
<keyword evidence="2" id="KW-0560">Oxidoreductase</keyword>
<sequence>MNWKDKVIAITGATTGIGKATRDLLTGQGARVYNLDITKPGDDDTRGEFIPCDVRKVQDIKDAYSAIIEKETKIDMLFANAGIHLFATMEQTSDEELDNLININIKGTFYSVREVLPYMKAQKKGSIVLMGSDQTFVGKGSSSVYGMTKGATGQLTKSTAIDYAPFNIRVNCICPGTINTPLLDRAVTHFASTNGVEEAGVFESLDSVQPWGRIGQPQEIAAVVAFLLSDENSFMTGSLVSADGGYVCQ</sequence>
<organism evidence="3 4">
    <name type="scientific">Larkinella rosea</name>
    <dbReference type="NCBI Taxonomy" id="2025312"/>
    <lineage>
        <taxon>Bacteria</taxon>
        <taxon>Pseudomonadati</taxon>
        <taxon>Bacteroidota</taxon>
        <taxon>Cytophagia</taxon>
        <taxon>Cytophagales</taxon>
        <taxon>Spirosomataceae</taxon>
        <taxon>Larkinella</taxon>
    </lineage>
</organism>
<evidence type="ECO:0000313" key="4">
    <source>
        <dbReference type="Proteomes" id="UP000271925"/>
    </source>
</evidence>
<evidence type="ECO:0000313" key="3">
    <source>
        <dbReference type="EMBL" id="RRB02849.1"/>
    </source>
</evidence>
<name>A0A3P1BP66_9BACT</name>
<dbReference type="InterPro" id="IPR002347">
    <property type="entry name" value="SDR_fam"/>
</dbReference>
<dbReference type="CDD" id="cd05233">
    <property type="entry name" value="SDR_c"/>
    <property type="match status" value="1"/>
</dbReference>
<dbReference type="OrthoDB" id="9804104at2"/>
<evidence type="ECO:0000256" key="1">
    <source>
        <dbReference type="ARBA" id="ARBA00006484"/>
    </source>
</evidence>
<dbReference type="PROSITE" id="PS00061">
    <property type="entry name" value="ADH_SHORT"/>
    <property type="match status" value="1"/>
</dbReference>
<keyword evidence="4" id="KW-1185">Reference proteome</keyword>
<dbReference type="SUPFAM" id="SSF51735">
    <property type="entry name" value="NAD(P)-binding Rossmann-fold domains"/>
    <property type="match status" value="1"/>
</dbReference>
<dbReference type="AlphaFoldDB" id="A0A3P1BP66"/>
<dbReference type="FunFam" id="3.40.50.720:FF:000084">
    <property type="entry name" value="Short-chain dehydrogenase reductase"/>
    <property type="match status" value="1"/>
</dbReference>
<dbReference type="Gene3D" id="3.40.50.720">
    <property type="entry name" value="NAD(P)-binding Rossmann-like Domain"/>
    <property type="match status" value="1"/>
</dbReference>
<dbReference type="PRINTS" id="PR00081">
    <property type="entry name" value="GDHRDH"/>
</dbReference>
<dbReference type="PANTHER" id="PTHR24321">
    <property type="entry name" value="DEHYDROGENASES, SHORT CHAIN"/>
    <property type="match status" value="1"/>
</dbReference>
<accession>A0A3P1BP66</accession>
<dbReference type="InterPro" id="IPR020904">
    <property type="entry name" value="Sc_DH/Rdtase_CS"/>
</dbReference>